<organism evidence="3 4">
    <name type="scientific">Abyssobacteria bacterium (strain SURF_5)</name>
    <dbReference type="NCBI Taxonomy" id="2093360"/>
    <lineage>
        <taxon>Bacteria</taxon>
        <taxon>Pseudomonadati</taxon>
        <taxon>Candidatus Hydrogenedentota</taxon>
        <taxon>Candidatus Abyssobacteria</taxon>
    </lineage>
</organism>
<dbReference type="AlphaFoldDB" id="A0A3A4P954"/>
<feature type="transmembrane region" description="Helical" evidence="1">
    <location>
        <begin position="222"/>
        <end position="239"/>
    </location>
</feature>
<dbReference type="EMBL" id="QZKU01000034">
    <property type="protein sequence ID" value="RJP24494.1"/>
    <property type="molecule type" value="Genomic_DNA"/>
</dbReference>
<dbReference type="Proteomes" id="UP000265882">
    <property type="component" value="Unassembled WGS sequence"/>
</dbReference>
<keyword evidence="1" id="KW-0472">Membrane</keyword>
<feature type="transmembrane region" description="Helical" evidence="1">
    <location>
        <begin position="346"/>
        <end position="363"/>
    </location>
</feature>
<sequence length="390" mass="44946">MKKRTNSDLSKISLPFSATRAVDKSSVFDMRAAACRKDAGKKGASRREERLDLLRIMGLLLIIVAHTDPPDWLGQLRNFDVPLMVMISGAVYGLSAGAGDPEFGSYLRKRIPRLVVPTWTFLFTFFVFSSILFQLAGKELPFPPKTMVASFLVFSGIGYIWIIRVFLLIAIAAPLFLLLHRRITTNAVFFCILLSIYSLYELTYRLYSNAGSSFLAPFFNDFLFYLIPYGCVFALGLRLPSMRKRLVGFLFLTFFCLFWLLAFASGFEATQYSKYPPQTYYLSYALSASIFLFIALPKRLASYLLSFRLISFISASTLWIYLWHILFRYCWEWYFPLVPAQLDVFAGRYLMILSLALAMTYMQKYMIEKIIIRNQLQPAKRKLLELIFLS</sequence>
<evidence type="ECO:0000313" key="4">
    <source>
        <dbReference type="Proteomes" id="UP000265882"/>
    </source>
</evidence>
<keyword evidence="1" id="KW-0812">Transmembrane</keyword>
<reference evidence="3 4" key="1">
    <citation type="journal article" date="2017" name="ISME J.">
        <title>Energy and carbon metabolisms in a deep terrestrial subsurface fluid microbial community.</title>
        <authorList>
            <person name="Momper L."/>
            <person name="Jungbluth S.P."/>
            <person name="Lee M.D."/>
            <person name="Amend J.P."/>
        </authorList>
    </citation>
    <scope>NUCLEOTIDE SEQUENCE [LARGE SCALE GENOMIC DNA]</scope>
    <source>
        <strain evidence="3">SURF_5</strain>
    </source>
</reference>
<feature type="transmembrane region" description="Helical" evidence="1">
    <location>
        <begin position="111"/>
        <end position="136"/>
    </location>
</feature>
<keyword evidence="3" id="KW-0012">Acyltransferase</keyword>
<feature type="transmembrane region" description="Helical" evidence="1">
    <location>
        <begin position="148"/>
        <end position="176"/>
    </location>
</feature>
<protein>
    <submittedName>
        <fullName evidence="3">Acyltransferase</fullName>
    </submittedName>
</protein>
<keyword evidence="1" id="KW-1133">Transmembrane helix</keyword>
<feature type="transmembrane region" description="Helical" evidence="1">
    <location>
        <begin position="303"/>
        <end position="326"/>
    </location>
</feature>
<accession>A0A3A4P954</accession>
<evidence type="ECO:0000256" key="1">
    <source>
        <dbReference type="SAM" id="Phobius"/>
    </source>
</evidence>
<feature type="domain" description="Acyltransferase 3" evidence="2">
    <location>
        <begin position="50"/>
        <end position="358"/>
    </location>
</feature>
<dbReference type="GO" id="GO:0016747">
    <property type="term" value="F:acyltransferase activity, transferring groups other than amino-acyl groups"/>
    <property type="evidence" value="ECO:0007669"/>
    <property type="project" value="InterPro"/>
</dbReference>
<dbReference type="Pfam" id="PF01757">
    <property type="entry name" value="Acyl_transf_3"/>
    <property type="match status" value="1"/>
</dbReference>
<feature type="transmembrane region" description="Helical" evidence="1">
    <location>
        <begin position="279"/>
        <end position="296"/>
    </location>
</feature>
<feature type="transmembrane region" description="Helical" evidence="1">
    <location>
        <begin position="183"/>
        <end position="202"/>
    </location>
</feature>
<proteinExistence type="predicted"/>
<feature type="transmembrane region" description="Helical" evidence="1">
    <location>
        <begin position="246"/>
        <end position="267"/>
    </location>
</feature>
<dbReference type="InterPro" id="IPR002656">
    <property type="entry name" value="Acyl_transf_3_dom"/>
</dbReference>
<name>A0A3A4P954_ABYX5</name>
<evidence type="ECO:0000313" key="3">
    <source>
        <dbReference type="EMBL" id="RJP24494.1"/>
    </source>
</evidence>
<gene>
    <name evidence="3" type="ORF">C4520_04035</name>
</gene>
<evidence type="ECO:0000259" key="2">
    <source>
        <dbReference type="Pfam" id="PF01757"/>
    </source>
</evidence>
<keyword evidence="3" id="KW-0808">Transferase</keyword>
<comment type="caution">
    <text evidence="3">The sequence shown here is derived from an EMBL/GenBank/DDBJ whole genome shotgun (WGS) entry which is preliminary data.</text>
</comment>